<dbReference type="Proteomes" id="UP000002007">
    <property type="component" value="Chromosome"/>
</dbReference>
<protein>
    <submittedName>
        <fullName evidence="1">Uncharacterized protein</fullName>
    </submittedName>
</protein>
<accession>A9WM94</accession>
<dbReference type="AlphaFoldDB" id="A9WM94"/>
<proteinExistence type="predicted"/>
<evidence type="ECO:0000313" key="2">
    <source>
        <dbReference type="Proteomes" id="UP000002007"/>
    </source>
</evidence>
<keyword evidence="2" id="KW-1185">Reference proteome</keyword>
<reference evidence="2" key="1">
    <citation type="journal article" date="2008" name="J. Bacteriol.">
        <title>Genome sequence of the fish pathogen Renibacterium salmoninarum suggests reductive evolution away from an environmental Arthrobacter ancestor.</title>
        <authorList>
            <person name="Wiens G.D."/>
            <person name="Rockey D.D."/>
            <person name="Wu Z."/>
            <person name="Chang J."/>
            <person name="Levy R."/>
            <person name="Crane S."/>
            <person name="Chen D.S."/>
            <person name="Capri G.R."/>
            <person name="Burnett J.R."/>
            <person name="Sudheesh P.S."/>
            <person name="Schipma M.J."/>
            <person name="Burd H."/>
            <person name="Bhattacharyya A."/>
            <person name="Rhodes L.D."/>
            <person name="Kaul R."/>
            <person name="Strom M.S."/>
        </authorList>
    </citation>
    <scope>NUCLEOTIDE SEQUENCE [LARGE SCALE GENOMIC DNA]</scope>
    <source>
        <strain evidence="2">ATCC 33209 / DSM 20767 / JCM 11484 / NBRC 15589 / NCIMB 2235</strain>
    </source>
</reference>
<gene>
    <name evidence="1" type="ordered locus">RSal33209_0476</name>
</gene>
<name>A9WM94_RENSM</name>
<dbReference type="STRING" id="288705.RSal33209_0476"/>
<dbReference type="EMBL" id="CP000910">
    <property type="protein sequence ID" value="ABY22226.1"/>
    <property type="molecule type" value="Genomic_DNA"/>
</dbReference>
<sequence length="49" mass="5412">MCGSEPRVKADGGFRRGGIVHQINLSQAVSAPLTRWNFEHGVPDRMTTM</sequence>
<dbReference type="HOGENOM" id="CLU_3139939_0_0_11"/>
<organism evidence="1 2">
    <name type="scientific">Renibacterium salmoninarum (strain ATCC 33209 / DSM 20767 / JCM 11484 / NBRC 15589 / NCIMB 2235)</name>
    <dbReference type="NCBI Taxonomy" id="288705"/>
    <lineage>
        <taxon>Bacteria</taxon>
        <taxon>Bacillati</taxon>
        <taxon>Actinomycetota</taxon>
        <taxon>Actinomycetes</taxon>
        <taxon>Micrococcales</taxon>
        <taxon>Micrococcaceae</taxon>
        <taxon>Renibacterium</taxon>
    </lineage>
</organism>
<evidence type="ECO:0000313" key="1">
    <source>
        <dbReference type="EMBL" id="ABY22226.1"/>
    </source>
</evidence>
<dbReference type="KEGG" id="rsa:RSal33209_0476"/>